<evidence type="ECO:0008006" key="3">
    <source>
        <dbReference type="Google" id="ProtNLM"/>
    </source>
</evidence>
<dbReference type="EMBL" id="CP021416">
    <property type="protein sequence ID" value="ARU49074.1"/>
    <property type="molecule type" value="Genomic_DNA"/>
</dbReference>
<gene>
    <name evidence="1" type="ORF">Sdiek1_1915</name>
</gene>
<dbReference type="Proteomes" id="UP000196005">
    <property type="component" value="Chromosome"/>
</dbReference>
<organism evidence="1 2">
    <name type="scientific">Sulfurospirillum diekertiae</name>
    <dbReference type="NCBI Taxonomy" id="1854492"/>
    <lineage>
        <taxon>Bacteria</taxon>
        <taxon>Pseudomonadati</taxon>
        <taxon>Campylobacterota</taxon>
        <taxon>Epsilonproteobacteria</taxon>
        <taxon>Campylobacterales</taxon>
        <taxon>Sulfurospirillaceae</taxon>
        <taxon>Sulfurospirillum</taxon>
    </lineage>
</organism>
<dbReference type="Pfam" id="PF26363">
    <property type="entry name" value="Phospholipase-like"/>
    <property type="match status" value="1"/>
</dbReference>
<dbReference type="Gene3D" id="3.40.50.1820">
    <property type="entry name" value="alpha/beta hydrolase"/>
    <property type="match status" value="1"/>
</dbReference>
<dbReference type="InterPro" id="IPR029058">
    <property type="entry name" value="AB_hydrolase_fold"/>
</dbReference>
<sequence>MDTSANIITIMGIISSEVYNDNKTIIDYFTDELNDDGSKKEKVIEGTTYKVINHTPNSALSGFNALLLQDTTTGNYTIAFRGTEPLSPMDWITDILAGASNVNLQYNAAVSFVNKMMSEYGISASQLTLTGHSLGGILTQQVGATLGIKGYAYNPWGADALEDLRGQG</sequence>
<evidence type="ECO:0000313" key="2">
    <source>
        <dbReference type="Proteomes" id="UP000196005"/>
    </source>
</evidence>
<dbReference type="RefSeq" id="WP_087438875.1">
    <property type="nucleotide sequence ID" value="NZ_CP021416.1"/>
</dbReference>
<proteinExistence type="predicted"/>
<evidence type="ECO:0000313" key="1">
    <source>
        <dbReference type="EMBL" id="ARU49074.1"/>
    </source>
</evidence>
<accession>A0A1Y0HNX5</accession>
<protein>
    <recommendedName>
        <fullName evidence="3">Fungal lipase-like domain-containing protein</fullName>
    </recommendedName>
</protein>
<dbReference type="AlphaFoldDB" id="A0A1Y0HNX5"/>
<dbReference type="KEGG" id="suls:Sdiek1_1915"/>
<dbReference type="SUPFAM" id="SSF53474">
    <property type="entry name" value="alpha/beta-Hydrolases"/>
    <property type="match status" value="1"/>
</dbReference>
<name>A0A1Y0HNX5_9BACT</name>
<dbReference type="OrthoDB" id="5319010at2"/>
<reference evidence="2" key="1">
    <citation type="submission" date="2017-05" db="EMBL/GenBank/DDBJ databases">
        <title>Dechlorination kinetics govern the competition between two new strains of the genus Sulfurospirillum.</title>
        <authorList>
            <person name="Buttet G.F."/>
            <person name="Murray A.M."/>
            <person name="Goris T."/>
            <person name="Burion M."/>
            <person name="Lin B."/>
            <person name="Rolle M."/>
            <person name="Maillard J."/>
        </authorList>
    </citation>
    <scope>NUCLEOTIDE SEQUENCE [LARGE SCALE GENOMIC DNA]</scope>
    <source>
        <strain evidence="2">SL2-1</strain>
    </source>
</reference>
<keyword evidence="2" id="KW-1185">Reference proteome</keyword>